<proteinExistence type="inferred from homology"/>
<reference evidence="12" key="1">
    <citation type="submission" date="2023-05" db="EMBL/GenBank/DDBJ databases">
        <title>Genome and transcriptome analyses reveal genes involved in the formation of fine ridges on petal epidermal cells in Hibiscus trionum.</title>
        <authorList>
            <person name="Koshimizu S."/>
            <person name="Masuda S."/>
            <person name="Ishii T."/>
            <person name="Shirasu K."/>
            <person name="Hoshino A."/>
            <person name="Arita M."/>
        </authorList>
    </citation>
    <scope>NUCLEOTIDE SEQUENCE</scope>
    <source>
        <strain evidence="12">Hamamatsu line</strain>
    </source>
</reference>
<feature type="compositionally biased region" description="Basic and acidic residues" evidence="9">
    <location>
        <begin position="1250"/>
        <end position="1260"/>
    </location>
</feature>
<dbReference type="PANTHER" id="PTHR13140">
    <property type="entry name" value="MYOSIN"/>
    <property type="match status" value="1"/>
</dbReference>
<evidence type="ECO:0000259" key="10">
    <source>
        <dbReference type="PROSITE" id="PS51456"/>
    </source>
</evidence>
<feature type="domain" description="Myosin motor" evidence="10">
    <location>
        <begin position="153"/>
        <end position="807"/>
    </location>
</feature>
<comment type="caution">
    <text evidence="12">The sequence shown here is derived from an EMBL/GenBank/DDBJ whole genome shotgun (WGS) entry which is preliminary data.</text>
</comment>
<feature type="region of interest" description="Disordered" evidence="9">
    <location>
        <begin position="12"/>
        <end position="64"/>
    </location>
</feature>
<dbReference type="InterPro" id="IPR004009">
    <property type="entry name" value="SH3_Myosin"/>
</dbReference>
<organism evidence="12 13">
    <name type="scientific">Hibiscus trionum</name>
    <name type="common">Flower of an hour</name>
    <dbReference type="NCBI Taxonomy" id="183268"/>
    <lineage>
        <taxon>Eukaryota</taxon>
        <taxon>Viridiplantae</taxon>
        <taxon>Streptophyta</taxon>
        <taxon>Embryophyta</taxon>
        <taxon>Tracheophyta</taxon>
        <taxon>Spermatophyta</taxon>
        <taxon>Magnoliopsida</taxon>
        <taxon>eudicotyledons</taxon>
        <taxon>Gunneridae</taxon>
        <taxon>Pentapetalae</taxon>
        <taxon>rosids</taxon>
        <taxon>malvids</taxon>
        <taxon>Malvales</taxon>
        <taxon>Malvaceae</taxon>
        <taxon>Malvoideae</taxon>
        <taxon>Hibiscus</taxon>
    </lineage>
</organism>
<feature type="region of interest" description="Disordered" evidence="9">
    <location>
        <begin position="1250"/>
        <end position="1269"/>
    </location>
</feature>
<dbReference type="GO" id="GO:0030048">
    <property type="term" value="P:actin filament-based movement"/>
    <property type="evidence" value="ECO:0007669"/>
    <property type="project" value="UniProtKB-ARBA"/>
</dbReference>
<feature type="region of interest" description="Actin-binding" evidence="7">
    <location>
        <begin position="687"/>
        <end position="709"/>
    </location>
</feature>
<comment type="similarity">
    <text evidence="7">Belongs to the TRAFAC class myosin-kinesin ATPase superfamily. Myosin family.</text>
</comment>
<dbReference type="EMBL" id="BSYR01000020">
    <property type="protein sequence ID" value="GMI85307.1"/>
    <property type="molecule type" value="Genomic_DNA"/>
</dbReference>
<dbReference type="Gene3D" id="1.20.120.720">
    <property type="entry name" value="Myosin VI head, motor domain, U50 subdomain"/>
    <property type="match status" value="1"/>
</dbReference>
<name>A0A9W7M0V5_HIBTR</name>
<keyword evidence="2 7" id="KW-0067">ATP-binding</keyword>
<dbReference type="SMART" id="SM00242">
    <property type="entry name" value="MYSc"/>
    <property type="match status" value="1"/>
</dbReference>
<feature type="domain" description="Myosin N-terminal SH3-like" evidence="11">
    <location>
        <begin position="100"/>
        <end position="149"/>
    </location>
</feature>
<gene>
    <name evidence="12" type="ORF">HRI_002200000</name>
</gene>
<dbReference type="Gene3D" id="1.20.58.530">
    <property type="match status" value="1"/>
</dbReference>
<dbReference type="PANTHER" id="PTHR13140:SF706">
    <property type="entry name" value="DILUTE CLASS UNCONVENTIONAL MYOSIN, ISOFORM C"/>
    <property type="match status" value="1"/>
</dbReference>
<dbReference type="GO" id="GO:0007015">
    <property type="term" value="P:actin filament organization"/>
    <property type="evidence" value="ECO:0007669"/>
    <property type="project" value="TreeGrafter"/>
</dbReference>
<evidence type="ECO:0000256" key="3">
    <source>
        <dbReference type="ARBA" id="ARBA00022860"/>
    </source>
</evidence>
<feature type="coiled-coil region" evidence="8">
    <location>
        <begin position="923"/>
        <end position="1143"/>
    </location>
</feature>
<accession>A0A9W7M0V5</accession>
<dbReference type="PRINTS" id="PR00193">
    <property type="entry name" value="MYOSINHEAVY"/>
</dbReference>
<dbReference type="Proteomes" id="UP001165190">
    <property type="component" value="Unassembled WGS sequence"/>
</dbReference>
<dbReference type="InterPro" id="IPR036022">
    <property type="entry name" value="MYSc_Myo8"/>
</dbReference>
<dbReference type="Gene3D" id="6.20.240.20">
    <property type="match status" value="1"/>
</dbReference>
<evidence type="ECO:0000256" key="9">
    <source>
        <dbReference type="SAM" id="MobiDB-lite"/>
    </source>
</evidence>
<evidence type="ECO:0000259" key="11">
    <source>
        <dbReference type="PROSITE" id="PS51844"/>
    </source>
</evidence>
<dbReference type="GO" id="GO:0016020">
    <property type="term" value="C:membrane"/>
    <property type="evidence" value="ECO:0007669"/>
    <property type="project" value="TreeGrafter"/>
</dbReference>
<evidence type="ECO:0000313" key="13">
    <source>
        <dbReference type="Proteomes" id="UP001165190"/>
    </source>
</evidence>
<evidence type="ECO:0000256" key="5">
    <source>
        <dbReference type="ARBA" id="ARBA00023175"/>
    </source>
</evidence>
<keyword evidence="1 7" id="KW-0547">Nucleotide-binding</keyword>
<dbReference type="CDD" id="cd01383">
    <property type="entry name" value="MYSc_Myo8"/>
    <property type="match status" value="1"/>
</dbReference>
<feature type="binding site" evidence="7">
    <location>
        <begin position="244"/>
        <end position="251"/>
    </location>
    <ligand>
        <name>ATP</name>
        <dbReference type="ChEBI" id="CHEBI:30616"/>
    </ligand>
</feature>
<dbReference type="Gene3D" id="3.40.850.10">
    <property type="entry name" value="Kinesin motor domain"/>
    <property type="match status" value="1"/>
</dbReference>
<protein>
    <submittedName>
        <fullName evidence="12">ARABIDOPSIS THALIANA MYOSIN 1, myosin 2, ARABIDOPSIS THALIANA MYOSIN 4</fullName>
    </submittedName>
</protein>
<dbReference type="GO" id="GO:0005524">
    <property type="term" value="F:ATP binding"/>
    <property type="evidence" value="ECO:0007669"/>
    <property type="project" value="UniProtKB-UniRule"/>
</dbReference>
<dbReference type="FunFam" id="1.10.10.820:FF:000001">
    <property type="entry name" value="Myosin heavy chain"/>
    <property type="match status" value="1"/>
</dbReference>
<evidence type="ECO:0000256" key="4">
    <source>
        <dbReference type="ARBA" id="ARBA00023123"/>
    </source>
</evidence>
<keyword evidence="13" id="KW-1185">Reference proteome</keyword>
<feature type="coiled-coil region" evidence="8">
    <location>
        <begin position="1198"/>
        <end position="1225"/>
    </location>
</feature>
<keyword evidence="6 7" id="KW-0009">Actin-binding</keyword>
<feature type="region of interest" description="Disordered" evidence="9">
    <location>
        <begin position="1148"/>
        <end position="1194"/>
    </location>
</feature>
<evidence type="ECO:0000313" key="12">
    <source>
        <dbReference type="EMBL" id="GMI85307.1"/>
    </source>
</evidence>
<evidence type="ECO:0000256" key="1">
    <source>
        <dbReference type="ARBA" id="ARBA00022741"/>
    </source>
</evidence>
<evidence type="ECO:0000256" key="8">
    <source>
        <dbReference type="SAM" id="Coils"/>
    </source>
</evidence>
<dbReference type="InterPro" id="IPR001609">
    <property type="entry name" value="Myosin_head_motor_dom-like"/>
</dbReference>
<dbReference type="InterPro" id="IPR057535">
    <property type="entry name" value="MYO1-3_N_SH3"/>
</dbReference>
<dbReference type="PROSITE" id="PS51844">
    <property type="entry name" value="SH3_LIKE"/>
    <property type="match status" value="1"/>
</dbReference>
<keyword evidence="8" id="KW-0175">Coiled coil</keyword>
<feature type="compositionally biased region" description="Polar residues" evidence="9">
    <location>
        <begin position="33"/>
        <end position="53"/>
    </location>
</feature>
<dbReference type="SUPFAM" id="SSF52540">
    <property type="entry name" value="P-loop containing nucleoside triphosphate hydrolases"/>
    <property type="match status" value="1"/>
</dbReference>
<evidence type="ECO:0000256" key="2">
    <source>
        <dbReference type="ARBA" id="ARBA00022840"/>
    </source>
</evidence>
<dbReference type="GO" id="GO:0000146">
    <property type="term" value="F:microfilament motor activity"/>
    <property type="evidence" value="ECO:0007669"/>
    <property type="project" value="TreeGrafter"/>
</dbReference>
<keyword evidence="5 7" id="KW-0505">Motor protein</keyword>
<evidence type="ECO:0000256" key="7">
    <source>
        <dbReference type="PROSITE-ProRule" id="PRU00782"/>
    </source>
</evidence>
<dbReference type="Pfam" id="PF00063">
    <property type="entry name" value="Myosin_head"/>
    <property type="match status" value="1"/>
</dbReference>
<dbReference type="GO" id="GO:0005516">
    <property type="term" value="F:calmodulin binding"/>
    <property type="evidence" value="ECO:0007669"/>
    <property type="project" value="UniProtKB-KW"/>
</dbReference>
<dbReference type="PROSITE" id="PS50096">
    <property type="entry name" value="IQ"/>
    <property type="match status" value="1"/>
</dbReference>
<dbReference type="InterPro" id="IPR036961">
    <property type="entry name" value="Kinesin_motor_dom_sf"/>
</dbReference>
<dbReference type="GO" id="GO:0005737">
    <property type="term" value="C:cytoplasm"/>
    <property type="evidence" value="ECO:0007669"/>
    <property type="project" value="TreeGrafter"/>
</dbReference>
<dbReference type="Pfam" id="PF25369">
    <property type="entry name" value="SH3_VIII-1_N"/>
    <property type="match status" value="1"/>
</dbReference>
<dbReference type="GO" id="GO:0051015">
    <property type="term" value="F:actin filament binding"/>
    <property type="evidence" value="ECO:0007669"/>
    <property type="project" value="TreeGrafter"/>
</dbReference>
<dbReference type="OrthoDB" id="6108017at2759"/>
<keyword evidence="4 7" id="KW-0518">Myosin</keyword>
<evidence type="ECO:0000256" key="6">
    <source>
        <dbReference type="ARBA" id="ARBA00023203"/>
    </source>
</evidence>
<dbReference type="Gene3D" id="1.10.10.820">
    <property type="match status" value="1"/>
</dbReference>
<dbReference type="InterPro" id="IPR027417">
    <property type="entry name" value="P-loop_NTPase"/>
</dbReference>
<sequence>MLSFARTSLEEMLESLRQRDGGETPGGVPPALPSQSQSKTRVISGRWTAQPTFNGDGEDDGVEDKVKKNTFWGNKRRKDVNSEEETRVLEESDNIGYFIEKKLHVWCRQPRGVWVSGTIESTSGEESVVSLANGNLVEVSTSHLFPANPEILDGVDDLMHLSYLNEPSVLHNLKYRYSRDMIYSKAGAILIAVNPFKDVEINGKDFFTAYKRKATDSPHVFALADTAYNEMMNDGVNQSLIISGECGAGKTETAKFAMQYLASVGGGNVEIECRLLQASCILEAFGNAKTSRNDNASRFGKLMEIHFTELGEISGANSRVVQLAPHERSYHIFYQLCSGASQTLRERLHLKNADGYNYLAQSDCLVINDVDDAHEFHKLMEALDIFQFSKEEKDQVFEMLGAVLWLGNITFQVIDNKNHVEASNDEALIGAARLLGCGLDELKQALSTHRIQPDKDSIVNKLTLKQATDARDSLAKCVYACLFDCLVVQINKLLKASKQHDGRSISIIDIYGFESFKKNSFEQLCINYANERLQQYFNRHLLKLEQEEYELDGIDGVKVDFVDNQECLDLFEKKPFGLLSLLDEELNSPDANDSTLANKLKQHLSDNSCFKGDKGRAFGVRHFVGEVLYDTNDFLKKNHDTLNTELVELLSSCEGQYPQTFAIKMLNQSLNPDAPKQGVGTQLKHQLFKLMHQLENTKPHFIFCIKPNRKQLSSLYDEDLVLQQLGCCGVFEIVRISRYGYPARMTHQKFAERYGSLLLETNVSQDPLSISVAVLKQFNVLPEMYQIGYTKLYLRIGQIGALEDMRKHALSTGVTKTIAPIGVTKTIAPIDADVEIQGKYTNEKTSSYSASTNEEASSYSPYGSQLLDELLAAIVDLQSVIRGCLVRKHLSNLRALVKSRSTRMMSRKNSQVMDIPNEQPSAMEELQRRVLDVEATLGQKEQENATLWEQLQPHEAKMQGEQEIAALREQLQQYEAKMQKEEENATLRDQLQQENATLREQLQLYEAKMQEEQEIALREQLQQLEANMQKEQENATLREQLQQENATLQEQLQQYEAKMQKEQENAKLREQLQQENATLREQLQQYEANMQEEQEIAALREQLQQYEEKRQKEQENATVREQLQQYEAKMKKMEETLQKQTASLQASLAAAKKSGDSSDGQLGRGDVDSKVNVSMQPRSPGGDKPDVGGSENGVSNMVKEFEQQKQTFEVDMNQTESNVNSYEELRKLKHRFRAWKKDFKMRLRELKAKLQKQGHKESDKTRKKWWPKRGKVLQIQTCTKPPPS</sequence>
<keyword evidence="3" id="KW-0112">Calmodulin-binding</keyword>
<dbReference type="GO" id="GO:0016459">
    <property type="term" value="C:myosin complex"/>
    <property type="evidence" value="ECO:0007669"/>
    <property type="project" value="UniProtKB-KW"/>
</dbReference>
<dbReference type="PROSITE" id="PS51456">
    <property type="entry name" value="MYOSIN_MOTOR"/>
    <property type="match status" value="1"/>
</dbReference>